<protein>
    <submittedName>
        <fullName evidence="1">Uncharacterized protein</fullName>
    </submittedName>
</protein>
<accession>A0A8H3AC43</accession>
<name>A0A8H3AC43_9AGAM</name>
<reference evidence="1" key="1">
    <citation type="submission" date="2021-01" db="EMBL/GenBank/DDBJ databases">
        <authorList>
            <person name="Kaushik A."/>
        </authorList>
    </citation>
    <scope>NUCLEOTIDE SEQUENCE</scope>
    <source>
        <strain evidence="1">AG6-10EEA</strain>
    </source>
</reference>
<dbReference type="EMBL" id="CAJMXA010000141">
    <property type="protein sequence ID" value="CAE6418305.1"/>
    <property type="molecule type" value="Genomic_DNA"/>
</dbReference>
<comment type="caution">
    <text evidence="1">The sequence shown here is derived from an EMBL/GenBank/DDBJ whole genome shotgun (WGS) entry which is preliminary data.</text>
</comment>
<organism evidence="1 2">
    <name type="scientific">Rhizoctonia solani</name>
    <dbReference type="NCBI Taxonomy" id="456999"/>
    <lineage>
        <taxon>Eukaryota</taxon>
        <taxon>Fungi</taxon>
        <taxon>Dikarya</taxon>
        <taxon>Basidiomycota</taxon>
        <taxon>Agaricomycotina</taxon>
        <taxon>Agaricomycetes</taxon>
        <taxon>Cantharellales</taxon>
        <taxon>Ceratobasidiaceae</taxon>
        <taxon>Rhizoctonia</taxon>
    </lineage>
</organism>
<sequence length="565" mass="64794">MSEIRRLPGASYRGSNAFIVARRKLLNLEPPFRITFDKWGAGNDLYDWYTRLENPYIQTMQLRKEREAPFFHEFIVIQLKSGTYWRIDRRQLPDEDMPLDCIFKDGVPAHDTVEQVTSLQSSLYARSDCMIELEFNANVHVGLILRICRAIQRHTGAKVYTLQRYNCYFFAQTLLFCTACGASDWAGVGEPRGGQSGRAGPWKTPNGPITDFSRLYDLENDARLADFRWNPTDNFAHDWDQLSRLSNTLVHASPVLRHADHCNTCLKSQTEHEQRSLSSEINRLKHELVEHWNGLYREVLDKAYLKNHKRLVNSGVWEVIFESKSTADEDCKQVVLDNLEDVRGKWEKYHTMRLENLVATVKDLIDPTLPCDAWYPDPDEWKSTWACKDGGPVTAAMTEWEEKTKAFMQSEISELELALEKQTIEAGTKAQEAAMRARLDSFKNSMTIKIRVAQNQGDSIIPEGAGPAADRQSMFSGKTKRTTKTMITIFSVRATEFKSKMRRFFGKSHKMEPADVTQMRKQIEELIRLHAARVGQYKAVLGCEASIVEVDVKTGVDQVWNYVIG</sequence>
<evidence type="ECO:0000313" key="2">
    <source>
        <dbReference type="Proteomes" id="UP000663853"/>
    </source>
</evidence>
<proteinExistence type="predicted"/>
<dbReference type="AlphaFoldDB" id="A0A8H3AC43"/>
<dbReference type="Proteomes" id="UP000663853">
    <property type="component" value="Unassembled WGS sequence"/>
</dbReference>
<gene>
    <name evidence="1" type="ORF">RDB_LOCUS9113</name>
</gene>
<evidence type="ECO:0000313" key="1">
    <source>
        <dbReference type="EMBL" id="CAE6418305.1"/>
    </source>
</evidence>